<dbReference type="Pfam" id="PF18199">
    <property type="entry name" value="Dynein_C"/>
    <property type="match status" value="2"/>
</dbReference>
<evidence type="ECO:0000256" key="15">
    <source>
        <dbReference type="SAM" id="MobiDB-lite"/>
    </source>
</evidence>
<dbReference type="Pfam" id="PF17857">
    <property type="entry name" value="AAA_lid_1"/>
    <property type="match status" value="1"/>
</dbReference>
<dbReference type="InterPro" id="IPR024317">
    <property type="entry name" value="Dynein_heavy_chain_D4_dom"/>
</dbReference>
<keyword evidence="8" id="KW-0243">Dynein</keyword>
<dbReference type="FunFam" id="3.40.50.300:FF:002141">
    <property type="entry name" value="Dynein heavy chain"/>
    <property type="match status" value="1"/>
</dbReference>
<keyword evidence="11" id="KW-0505">Motor protein</keyword>
<evidence type="ECO:0000256" key="7">
    <source>
        <dbReference type="ARBA" id="ARBA00022840"/>
    </source>
</evidence>
<evidence type="ECO:0000256" key="4">
    <source>
        <dbReference type="ARBA" id="ARBA00022701"/>
    </source>
</evidence>
<evidence type="ECO:0000259" key="22">
    <source>
        <dbReference type="Pfam" id="PF18199"/>
    </source>
</evidence>
<dbReference type="InterPro" id="IPR043160">
    <property type="entry name" value="Dynein_C_barrel"/>
</dbReference>
<dbReference type="Gene3D" id="1.20.920.20">
    <property type="match status" value="1"/>
</dbReference>
<feature type="domain" description="Dynein heavy chain AAA lid" evidence="21">
    <location>
        <begin position="1748"/>
        <end position="1887"/>
    </location>
</feature>
<evidence type="ECO:0000259" key="18">
    <source>
        <dbReference type="Pfam" id="PF12781"/>
    </source>
</evidence>
<dbReference type="KEGG" id="ovi:T265_08529"/>
<evidence type="ECO:0000259" key="21">
    <source>
        <dbReference type="Pfam" id="PF18198"/>
    </source>
</evidence>
<keyword evidence="7" id="KW-0067">ATP-binding</keyword>
<dbReference type="GO" id="GO:0030286">
    <property type="term" value="C:dynein complex"/>
    <property type="evidence" value="ECO:0007669"/>
    <property type="project" value="UniProtKB-KW"/>
</dbReference>
<evidence type="ECO:0000256" key="1">
    <source>
        <dbReference type="ARBA" id="ARBA00004430"/>
    </source>
</evidence>
<evidence type="ECO:0000256" key="12">
    <source>
        <dbReference type="ARBA" id="ARBA00023212"/>
    </source>
</evidence>
<dbReference type="Gene3D" id="3.40.50.300">
    <property type="entry name" value="P-loop containing nucleotide triphosphate hydrolases"/>
    <property type="match status" value="3"/>
</dbReference>
<dbReference type="GO" id="GO:0051959">
    <property type="term" value="F:dynein light intermediate chain binding"/>
    <property type="evidence" value="ECO:0007669"/>
    <property type="project" value="InterPro"/>
</dbReference>
<dbReference type="GO" id="GO:0031514">
    <property type="term" value="C:motile cilium"/>
    <property type="evidence" value="ECO:0007669"/>
    <property type="project" value="UniProtKB-ARBA"/>
</dbReference>
<feature type="coiled-coil region" evidence="14">
    <location>
        <begin position="873"/>
        <end position="918"/>
    </location>
</feature>
<dbReference type="STRING" id="6198.A0A074ZJW2"/>
<evidence type="ECO:0008006" key="25">
    <source>
        <dbReference type="Google" id="ProtNLM"/>
    </source>
</evidence>
<keyword evidence="4" id="KW-0493">Microtubule</keyword>
<dbReference type="InterPro" id="IPR042219">
    <property type="entry name" value="AAA_lid_11_sf"/>
</dbReference>
<dbReference type="PANTHER" id="PTHR46961:SF19">
    <property type="entry name" value="DYNEIN HEAVY CHAIN 5, AXONEMAL"/>
    <property type="match status" value="1"/>
</dbReference>
<dbReference type="RefSeq" id="XP_009172622.1">
    <property type="nucleotide sequence ID" value="XM_009174358.1"/>
</dbReference>
<dbReference type="InterPro" id="IPR035706">
    <property type="entry name" value="AAA_9"/>
</dbReference>
<dbReference type="Gene3D" id="1.20.1270.280">
    <property type="match status" value="1"/>
</dbReference>
<dbReference type="FunFam" id="3.10.490.20:FF:000010">
    <property type="entry name" value="Dynein heavy chain, putative"/>
    <property type="match status" value="1"/>
</dbReference>
<evidence type="ECO:0000313" key="23">
    <source>
        <dbReference type="EMBL" id="KER23635.1"/>
    </source>
</evidence>
<evidence type="ECO:0000256" key="13">
    <source>
        <dbReference type="ARBA" id="ARBA00023273"/>
    </source>
</evidence>
<dbReference type="GO" id="GO:0005874">
    <property type="term" value="C:microtubule"/>
    <property type="evidence" value="ECO:0007669"/>
    <property type="project" value="UniProtKB-KW"/>
</dbReference>
<dbReference type="EMBL" id="KL596842">
    <property type="protein sequence ID" value="KER23635.1"/>
    <property type="molecule type" value="Genomic_DNA"/>
</dbReference>
<evidence type="ECO:0000256" key="9">
    <source>
        <dbReference type="ARBA" id="ARBA00023054"/>
    </source>
</evidence>
<keyword evidence="12" id="KW-0206">Cytoskeleton</keyword>
<dbReference type="Pfam" id="PF12781">
    <property type="entry name" value="AAA_9"/>
    <property type="match status" value="1"/>
</dbReference>
<evidence type="ECO:0000256" key="11">
    <source>
        <dbReference type="ARBA" id="ARBA00023175"/>
    </source>
</evidence>
<feature type="domain" description="Dynein heavy chain coiled coil stalk" evidence="16">
    <location>
        <begin position="871"/>
        <end position="1213"/>
    </location>
</feature>
<dbReference type="InterPro" id="IPR041589">
    <property type="entry name" value="DNAH3_AAA_lid_1"/>
</dbReference>
<evidence type="ECO:0000313" key="24">
    <source>
        <dbReference type="Proteomes" id="UP000054324"/>
    </source>
</evidence>
<dbReference type="Gene3D" id="3.10.490.20">
    <property type="match status" value="1"/>
</dbReference>
<dbReference type="OrthoDB" id="286107at2759"/>
<proteinExistence type="inferred from homology"/>
<dbReference type="Pfam" id="PF12775">
    <property type="entry name" value="AAA_7"/>
    <property type="match status" value="1"/>
</dbReference>
<feature type="domain" description="Dynein heavy chain 3 AAA+ lid" evidence="20">
    <location>
        <begin position="486"/>
        <end position="545"/>
    </location>
</feature>
<evidence type="ECO:0000256" key="14">
    <source>
        <dbReference type="SAM" id="Coils"/>
    </source>
</evidence>
<gene>
    <name evidence="23" type="ORF">T265_08529</name>
</gene>
<dbReference type="GO" id="GO:0005524">
    <property type="term" value="F:ATP binding"/>
    <property type="evidence" value="ECO:0007669"/>
    <property type="project" value="UniProtKB-KW"/>
</dbReference>
<reference evidence="23 24" key="1">
    <citation type="submission" date="2013-11" db="EMBL/GenBank/DDBJ databases">
        <title>Opisthorchis viverrini - life in the bile duct.</title>
        <authorList>
            <person name="Young N.D."/>
            <person name="Nagarajan N."/>
            <person name="Lin S.J."/>
            <person name="Korhonen P.K."/>
            <person name="Jex A.R."/>
            <person name="Hall R.S."/>
            <person name="Safavi-Hemami H."/>
            <person name="Kaewkong W."/>
            <person name="Bertrand D."/>
            <person name="Gao S."/>
            <person name="Seet Q."/>
            <person name="Wongkham S."/>
            <person name="Teh B.T."/>
            <person name="Wongkham C."/>
            <person name="Intapan P.M."/>
            <person name="Maleewong W."/>
            <person name="Yang X."/>
            <person name="Hu M."/>
            <person name="Wang Z."/>
            <person name="Hofmann A."/>
            <person name="Sternberg P.W."/>
            <person name="Tan P."/>
            <person name="Wang J."/>
            <person name="Gasser R.B."/>
        </authorList>
    </citation>
    <scope>NUCLEOTIDE SEQUENCE [LARGE SCALE GENOMIC DNA]</scope>
</reference>
<dbReference type="GeneID" id="20322708"/>
<dbReference type="Pfam" id="PF12777">
    <property type="entry name" value="MT"/>
    <property type="match status" value="1"/>
</dbReference>
<dbReference type="Gene3D" id="1.10.8.720">
    <property type="entry name" value="Region D6 of dynein motor"/>
    <property type="match status" value="1"/>
</dbReference>
<dbReference type="Pfam" id="PF18198">
    <property type="entry name" value="AAA_lid_11"/>
    <property type="match status" value="1"/>
</dbReference>
<feature type="domain" description="Dynein heavy chain C-terminal" evidence="22">
    <location>
        <begin position="1895"/>
        <end position="2013"/>
    </location>
</feature>
<evidence type="ECO:0000259" key="16">
    <source>
        <dbReference type="Pfam" id="PF12777"/>
    </source>
</evidence>
<dbReference type="InterPro" id="IPR026983">
    <property type="entry name" value="DHC"/>
</dbReference>
<dbReference type="Pfam" id="PF12780">
    <property type="entry name" value="AAA_8"/>
    <property type="match status" value="1"/>
</dbReference>
<dbReference type="PANTHER" id="PTHR46961">
    <property type="entry name" value="DYNEIN HEAVY CHAIN 1, AXONEMAL-LIKE PROTEIN"/>
    <property type="match status" value="1"/>
</dbReference>
<dbReference type="Gene3D" id="1.10.472.130">
    <property type="match status" value="1"/>
</dbReference>
<keyword evidence="10" id="KW-0969">Cilium</keyword>
<dbReference type="GO" id="GO:0007018">
    <property type="term" value="P:microtubule-based movement"/>
    <property type="evidence" value="ECO:0007669"/>
    <property type="project" value="InterPro"/>
</dbReference>
<evidence type="ECO:0000256" key="8">
    <source>
        <dbReference type="ARBA" id="ARBA00023017"/>
    </source>
</evidence>
<sequence>MDEMETGLSWSNLVRFGTFGAAVIWAWHECVGQQIITGWLLSRPKKEADSLLELFRNSYSTLFQYASRHLNFKTKVLEAFVVRQACDVLAGILPSKDEKERPPMPQPSSIRFSDARNTNEKQSDEEQQVSILREIALRGGWEGQTTDGRFYPQIQFSIEYTFSEKQSDEEQQVSILREIALRGGWEVTQRHLARLYAFAILWSIGALLELDDRGKLESFIRQHDSIRLDLPPLSIGSNDSAFDFLVSEAGEWIHWSTRVEEFVYPTDHTPEYSSLLVPNVDNVRTEFLIDIISKQVKSVLLIGEQGTAKTVIINKYLSRYDPEFHETRTMNFSSVTTPNLIQKTIESFVDKRLGNTYGPPAGRKMTVFFDDISMPIVNEWGDQVGNEIVRQLIEMNGFYNLHKPGDFTSIVDMQFLAAMIHPGAGRNDIPERLKRQFAIFNCTLPSNNSIDKIFGLIAFGHFGSARGFSDEIQQLISRLVPTTRILWHTVKGKMLPTPAKFHYIFNLRDLSRIWQGMISTTADIINTPNKLIDLWRHECHRVLADSDPPEPTGDEPEDYVVQIPRIYEPITSFQQLNTRLLTFLRRYNESIRGAPMDLVLFEDAVTQIVRISRILYMPKGHTLLVGVGGSGKQSLTRLASFIAGYQTHQITLTRSYNVNNLTEDLKILYRTAGQKGKGITFLFTDQEIKDEAFLEYLNNMLSSGVISNLFARDEMDEICQELIPVMKREFPRRAPTNENLQAYFYARTRHNLHISLCFSPVGEKFRTRALKFPGLFSGCTIIWFHRWPREALVAVADHYLSNFPLRCTDNVKAEIISSMGGIHDGVAESCNEYFLRFRRPTHVTPKSYLSFLAGYKDVYKQQFNYFEQQVERMNGGLKKLVEAQESVAQLKNELIVREKELEVANKEAEEVLQTVTIEQQASTEIRNKVQVVKDRAQAIVDEIDRERTIAEAKLEAAKPALLEAAEALNTIKPADIATVRRLGKPPNLIMRIMDCVLLLFQRHLEPYKPDMERMCPRPSWSESLKFMTNTGFLQLLMTFPKDTINEETVELLEPYLTLEDYTLDVATKVCGNVAGLLSWTRAMSYFYSINRDVLPMKDNLVKLEARLTRAMRDLQTAQETLDEKERELAKVQAVYEEALRKKRTLTDNAEQCRRKMTAASTLIGSLGEEQVRWTEQSKSFEQQITSLVGDVLVATAFLSYCGPFNQEFRQTFILSWLREVRIRRIPGSPSVNLISMLTDQTQLGEWNLQGLPTDELSIQNGIIVDKASRYPLLIDPQGQGKQWIKNRERTNGMVITTLWNKYFRQHLEDTLSTGRPLLIEDVGEELDPVLDNVLEKNFIKQGSIHKVKVGDKEVDVLKGFKLYITTKLANPTYTPEISARTSIIDFAVTMKGLEDQLLGRVIQSERQELESQRIQLMENVQANKTKIKELENNLLMRLASVQGSLVDDVDLIDVLNSTKSTAADVSQKLLIASETEMQINAAREEYRPIATRGSVLYFLIVEMSLVNCMYQISLRQFSNLFDLSLEESEKSPATQKRIAIVIDYMTYRVWKYVIRGLYEVDKPVFSLLLALKIDLKAGKIRHEEFQCFIKGGASLDLNTVRPKPFKWITDMTWLHLVALSNLNQFSNLLDQVTKNDRAWRHWLDKSTPETEHIPDGYQNSVDAFRRLLLIRAWCPDRVMDQANNYVNSTLGPRYSEGFILDIEGVFMESTPRWPMVGLLSMGSDPTMQIELLAKKFRDFLDISNLPQWKPMVFAVSFLHTTVQERRQYGPLGWNIPYEFNISDLNASLQFVQNHLDELNANKGIDWKCVRYMLGEIQYGGRVTDDFDKRLLVTYCKRWFQESLFNPDFMFATDIPMPPVAKLQDTMGWINDLPPAHSPNVFGLHENANIVYQSKRVKTILDCILNIQPKDASAGAGETREDVVLRMADDMLSKLPPDYVPFEVSERLAELGALQPMNIFLRQELERIQRLLSLVRTCLTELRLAIDGTIVMSESLREALDFMYDARIPTSWTKPKDASAGAGETREDVVLRMADDMLSKLPPDYVPFEVSERLAELGALQPMNIFLRQELERIQRLLSLVRTCLTELRLAIDGTIVMSESLREALDFMYDARIPTSWTKGFLTAIRQEVTRSHKGWALDTVILWNEVMKVMRDDINRPPPEGAYVYGLFLEGADFDRRNLRLSEAKPRVLYEPMPVIHIQALDVAKDKEFAKDRLNDMYICPVYKKPRRTDLTYVASFYLRCPPTKPPDHWILRGTALLCDIR</sequence>
<feature type="domain" description="Dynein heavy chain C-terminal" evidence="22">
    <location>
        <begin position="2118"/>
        <end position="2260"/>
    </location>
</feature>
<feature type="domain" description="Dynein heavy chain AAA module D4" evidence="17">
    <location>
        <begin position="596"/>
        <end position="857"/>
    </location>
</feature>
<evidence type="ECO:0000256" key="5">
    <source>
        <dbReference type="ARBA" id="ARBA00022737"/>
    </source>
</evidence>
<dbReference type="Gene3D" id="1.20.920.30">
    <property type="match status" value="1"/>
</dbReference>
<dbReference type="Proteomes" id="UP000054324">
    <property type="component" value="Unassembled WGS sequence"/>
</dbReference>
<feature type="domain" description="Dynein heavy chain ATP-binding dynein motor region" evidence="18">
    <location>
        <begin position="1245"/>
        <end position="1465"/>
    </location>
</feature>
<keyword evidence="24" id="KW-1185">Reference proteome</keyword>
<evidence type="ECO:0000259" key="17">
    <source>
        <dbReference type="Pfam" id="PF12780"/>
    </source>
</evidence>
<keyword evidence="13" id="KW-0966">Cell projection</keyword>
<dbReference type="FunFam" id="1.10.8.1220:FF:000001">
    <property type="entry name" value="Dynein axonemal heavy chain 5"/>
    <property type="match status" value="1"/>
</dbReference>
<feature type="coiled-coil region" evidence="14">
    <location>
        <begin position="1406"/>
        <end position="1433"/>
    </location>
</feature>
<feature type="coiled-coil region" evidence="14">
    <location>
        <begin position="1100"/>
        <end position="1155"/>
    </location>
</feature>
<dbReference type="InterPro" id="IPR024743">
    <property type="entry name" value="Dynein_HC_stalk"/>
</dbReference>
<dbReference type="GO" id="GO:0005930">
    <property type="term" value="C:axoneme"/>
    <property type="evidence" value="ECO:0007669"/>
    <property type="project" value="UniProtKB-SubCell"/>
</dbReference>
<organism evidence="23 24">
    <name type="scientific">Opisthorchis viverrini</name>
    <name type="common">Southeast Asian liver fluke</name>
    <dbReference type="NCBI Taxonomy" id="6198"/>
    <lineage>
        <taxon>Eukaryota</taxon>
        <taxon>Metazoa</taxon>
        <taxon>Spiralia</taxon>
        <taxon>Lophotrochozoa</taxon>
        <taxon>Platyhelminthes</taxon>
        <taxon>Trematoda</taxon>
        <taxon>Digenea</taxon>
        <taxon>Opisthorchiida</taxon>
        <taxon>Opisthorchiata</taxon>
        <taxon>Opisthorchiidae</taxon>
        <taxon>Opisthorchis</taxon>
    </lineage>
</organism>
<dbReference type="FunFam" id="3.40.50.300:FF:001221">
    <property type="entry name" value="Axonemal dynein heavy chain 8"/>
    <property type="match status" value="1"/>
</dbReference>
<dbReference type="InterPro" id="IPR041228">
    <property type="entry name" value="Dynein_C"/>
</dbReference>
<evidence type="ECO:0000256" key="2">
    <source>
        <dbReference type="ARBA" id="ARBA00008887"/>
    </source>
</evidence>
<dbReference type="InterPro" id="IPR041466">
    <property type="entry name" value="Dynein_AAA5_ext"/>
</dbReference>
<comment type="subcellular location">
    <subcellularLocation>
        <location evidence="1">Cytoplasm</location>
        <location evidence="1">Cytoskeleton</location>
        <location evidence="1">Cilium axoneme</location>
    </subcellularLocation>
</comment>
<dbReference type="Pfam" id="PF17852">
    <property type="entry name" value="Dynein_AAA_lid"/>
    <property type="match status" value="1"/>
</dbReference>
<feature type="domain" description="Dynein heavy chain AAA 5 extension" evidence="19">
    <location>
        <begin position="187"/>
        <end position="256"/>
    </location>
</feature>
<keyword evidence="5" id="KW-0677">Repeat</keyword>
<feature type="region of interest" description="Disordered" evidence="15">
    <location>
        <begin position="96"/>
        <end position="127"/>
    </location>
</feature>
<evidence type="ECO:0000256" key="6">
    <source>
        <dbReference type="ARBA" id="ARBA00022741"/>
    </source>
</evidence>
<protein>
    <recommendedName>
        <fullName evidence="25">ATPase family protein</fullName>
    </recommendedName>
</protein>
<keyword evidence="3" id="KW-0963">Cytoplasm</keyword>
<feature type="compositionally biased region" description="Basic and acidic residues" evidence="15">
    <location>
        <begin position="113"/>
        <end position="124"/>
    </location>
</feature>
<evidence type="ECO:0000256" key="10">
    <source>
        <dbReference type="ARBA" id="ARBA00023069"/>
    </source>
</evidence>
<dbReference type="GO" id="GO:0045505">
    <property type="term" value="F:dynein intermediate chain binding"/>
    <property type="evidence" value="ECO:0007669"/>
    <property type="project" value="InterPro"/>
</dbReference>
<name>A0A074ZJW2_OPIVI</name>
<evidence type="ECO:0000259" key="20">
    <source>
        <dbReference type="Pfam" id="PF17857"/>
    </source>
</evidence>
<dbReference type="CTD" id="20322708"/>
<comment type="similarity">
    <text evidence="2">Belongs to the dynein heavy chain family.</text>
</comment>
<keyword evidence="9 14" id="KW-0175">Coiled coil</keyword>
<keyword evidence="6" id="KW-0547">Nucleotide-binding</keyword>
<dbReference type="FunFam" id="1.20.920.20:FF:000004">
    <property type="entry name" value="Dynein axonemal heavy chain 5"/>
    <property type="match status" value="1"/>
</dbReference>
<dbReference type="SUPFAM" id="SSF52540">
    <property type="entry name" value="P-loop containing nucleoside triphosphate hydrolases"/>
    <property type="match status" value="2"/>
</dbReference>
<dbReference type="InterPro" id="IPR027417">
    <property type="entry name" value="P-loop_NTPase"/>
</dbReference>
<accession>A0A074ZJW2</accession>
<dbReference type="Gene3D" id="6.10.140.1060">
    <property type="match status" value="1"/>
</dbReference>
<evidence type="ECO:0000256" key="3">
    <source>
        <dbReference type="ARBA" id="ARBA00022490"/>
    </source>
</evidence>
<evidence type="ECO:0000259" key="19">
    <source>
        <dbReference type="Pfam" id="PF17852"/>
    </source>
</evidence>
<dbReference type="FunFam" id="3.40.50.300:FF:000049">
    <property type="entry name" value="Dynein, axonemal, heavy chain 5"/>
    <property type="match status" value="1"/>
</dbReference>
<dbReference type="Gene3D" id="1.10.8.1220">
    <property type="match status" value="1"/>
</dbReference>
<dbReference type="InterPro" id="IPR041658">
    <property type="entry name" value="AAA_lid_11"/>
</dbReference>